<reference evidence="1 2" key="1">
    <citation type="journal article" date="2012" name="Eukaryot. Cell">
        <title>Genome sequence of the fungus Glarea lozoyensis: the first genome sequence of a species from the Helotiaceae family.</title>
        <authorList>
            <person name="Youssar L."/>
            <person name="Gruening B.A."/>
            <person name="Erxleben A."/>
            <person name="Guenther S."/>
            <person name="Huettel W."/>
        </authorList>
    </citation>
    <scope>NUCLEOTIDE SEQUENCE [LARGE SCALE GENOMIC DNA]</scope>
    <source>
        <strain evidence="2">ATCC 74030 / MF5533</strain>
    </source>
</reference>
<dbReference type="HOGENOM" id="CLU_2512840_0_0_1"/>
<accession>H0EH07</accession>
<evidence type="ECO:0000313" key="2">
    <source>
        <dbReference type="Proteomes" id="UP000005446"/>
    </source>
</evidence>
<dbReference type="EMBL" id="AGUE01000032">
    <property type="protein sequence ID" value="EHL02148.1"/>
    <property type="molecule type" value="Genomic_DNA"/>
</dbReference>
<name>H0EH07_GLAL7</name>
<keyword evidence="2" id="KW-1185">Reference proteome</keyword>
<gene>
    <name evidence="1" type="ORF">M7I_1741</name>
</gene>
<proteinExistence type="predicted"/>
<protein>
    <submittedName>
        <fullName evidence="1">Uncharacterized protein</fullName>
    </submittedName>
</protein>
<evidence type="ECO:0000313" key="1">
    <source>
        <dbReference type="EMBL" id="EHL02148.1"/>
    </source>
</evidence>
<dbReference type="Proteomes" id="UP000005446">
    <property type="component" value="Unassembled WGS sequence"/>
</dbReference>
<dbReference type="AlphaFoldDB" id="H0EH07"/>
<dbReference type="InParanoid" id="H0EH07"/>
<comment type="caution">
    <text evidence="1">The sequence shown here is derived from an EMBL/GenBank/DDBJ whole genome shotgun (WGS) entry which is preliminary data.</text>
</comment>
<sequence>MCGVHIANHHPHGVYPDGKKSFRGFGPVCPRKITSNETTISACAECCAYPGVDNFFRSVPREMFVLEGSLFTPSSIKRITGSMCA</sequence>
<organism evidence="1 2">
    <name type="scientific">Glarea lozoyensis (strain ATCC 74030 / MF5533)</name>
    <dbReference type="NCBI Taxonomy" id="1104152"/>
    <lineage>
        <taxon>Eukaryota</taxon>
        <taxon>Fungi</taxon>
        <taxon>Dikarya</taxon>
        <taxon>Ascomycota</taxon>
        <taxon>Pezizomycotina</taxon>
        <taxon>Leotiomycetes</taxon>
        <taxon>Helotiales</taxon>
        <taxon>Helotiaceae</taxon>
        <taxon>Glarea</taxon>
    </lineage>
</organism>